<feature type="region of interest" description="Disordered" evidence="1">
    <location>
        <begin position="524"/>
        <end position="567"/>
    </location>
</feature>
<dbReference type="Proteomes" id="UP000323544">
    <property type="component" value="Segment"/>
</dbReference>
<evidence type="ECO:0000256" key="1">
    <source>
        <dbReference type="SAM" id="MobiDB-lite"/>
    </source>
</evidence>
<dbReference type="Pfam" id="PF25671">
    <property type="entry name" value="T4_Tape_measure"/>
    <property type="match status" value="1"/>
</dbReference>
<dbReference type="InterPro" id="IPR057967">
    <property type="entry name" value="T4_TMP"/>
</dbReference>
<sequence>MARKVNGKTQSLRRVIADAAPQKRNEALQEEQNTSLGTINGTLEGVQAAVEMGAEATENGLANVGNSLSDTNAGIELQLDELSALNSTASLISDRITKLAEKLGVKVEQATPQTANVPSVEVVQDSIPDPVPEIPPLDDLLQDLIPPHENRRPDSDVLPQDEPRVIPENKDDDEKNKKTDTDLLKALLDTTKTGFKKSISLTDRISGMLFSYTVTAVANMAKTAAMVLALIMAIDIIKIHFKYWTELFKSNFEEFTKLAGTWAPILTSISEMAQSIQDTFNEGSWTGLAEAIVKGLVNVLDTLGETIMFGLSKLVAAVLSKVPGMGDAADNIRGSAADRFQYRTGAELSEEDQDYVAKYKDNQRLKEEQDSPTERKITAWGDRYLLGKIDDAEYEKRMKLADSDTKDPAFEGKTREQRLEMYKAQGKMQAELKRTSEYAQNTRADNTERMESAANAVSKASKNFEEFQKNNPSLAKELEPQYRFMQDEWNKKRFPTVSPEPAEDKQESQQVKVIEKIEAQHKVGDKLASQAPMNVNTSINKNNTTVMPMQPVTSSPAPGMGGFTKSN</sequence>
<protein>
    <submittedName>
        <fullName evidence="2">Putative baseplate hub</fullName>
    </submittedName>
</protein>
<organism evidence="2 3">
    <name type="scientific">Klebsiella phage vB_KpnM_Potts1</name>
    <dbReference type="NCBI Taxonomy" id="2591366"/>
    <lineage>
        <taxon>Viruses</taxon>
        <taxon>Duplodnaviria</taxon>
        <taxon>Heunggongvirae</taxon>
        <taxon>Uroviricota</taxon>
        <taxon>Caudoviricetes</taxon>
        <taxon>Marfavirus</taxon>
        <taxon>Marfavirus F48</taxon>
    </lineage>
</organism>
<evidence type="ECO:0000313" key="3">
    <source>
        <dbReference type="Proteomes" id="UP000323544"/>
    </source>
</evidence>
<reference evidence="2 3" key="1">
    <citation type="submission" date="2019-04" db="EMBL/GenBank/DDBJ databases">
        <authorList>
            <person name="Potts E."/>
            <person name="Thurgood T.L."/>
            <person name="Sharma R."/>
            <person name="Urrea L."/>
            <person name="Arens D.K."/>
            <person name="Kruger J.L."/>
            <person name="Thompson D.W."/>
            <person name="Grose J.H."/>
        </authorList>
    </citation>
    <scope>NUCLEOTIDE SEQUENCE [LARGE SCALE GENOMIC DNA]</scope>
</reference>
<name>A0A5B9NN37_9CAUD</name>
<feature type="compositionally biased region" description="Basic and acidic residues" evidence="1">
    <location>
        <begin position="146"/>
        <end position="177"/>
    </location>
</feature>
<dbReference type="EMBL" id="MN013081">
    <property type="protein sequence ID" value="QEG12831.1"/>
    <property type="molecule type" value="Genomic_DNA"/>
</dbReference>
<gene>
    <name evidence="2" type="ORF">POTTS_222</name>
</gene>
<feature type="compositionally biased region" description="Polar residues" evidence="1">
    <location>
        <begin position="531"/>
        <end position="556"/>
    </location>
</feature>
<evidence type="ECO:0000313" key="2">
    <source>
        <dbReference type="EMBL" id="QEG12831.1"/>
    </source>
</evidence>
<feature type="region of interest" description="Disordered" evidence="1">
    <location>
        <begin position="126"/>
        <end position="177"/>
    </location>
</feature>
<accession>A0A5B9NN37</accession>
<proteinExistence type="predicted"/>